<sequence length="319" mass="34736">MPPIATVDLDRWRAGGEDAARVLREVDAGMQRAGFLLVRGHGVPEGLPAALRAAARRFFALPEAVKQRYAVSVGGRGWIGPGLEANGYAEGTETPPDLKETFAIGADTRTGDPLVDESWFLDNIWPAEVTELHDLFLTYTAAMRTLSDELLALFAAALALPRNPFQGMATRPTWTCNINWYPPLTEVGPPEPGQFRIGPHTDFGTVTVLDREPGAGGLQVYTDEGGWEDAPYDPAALTVNIGDLLAHWSGQRWPAGRHRVLPPQESAPEEDLISLIYFYELDHDARVTPLAPPIGRIGGLEPVISAEFLRTRLDAITLG</sequence>
<dbReference type="GeneID" id="93376814"/>
<dbReference type="RefSeq" id="WP_033089014.1">
    <property type="nucleotide sequence ID" value="NZ_AP017900.1"/>
</dbReference>
<keyword evidence="3" id="KW-0408">Iron</keyword>
<accession>A0A0B8NFG4</accession>
<dbReference type="InterPro" id="IPR044861">
    <property type="entry name" value="IPNS-like_FE2OG_OXY"/>
</dbReference>
<comment type="caution">
    <text evidence="5">The sequence shown here is derived from an EMBL/GenBank/DDBJ whole genome shotgun (WGS) entry which is preliminary data.</text>
</comment>
<evidence type="ECO:0000256" key="1">
    <source>
        <dbReference type="ARBA" id="ARBA00004792"/>
    </source>
</evidence>
<evidence type="ECO:0000313" key="6">
    <source>
        <dbReference type="Proteomes" id="UP000037179"/>
    </source>
</evidence>
<evidence type="ECO:0000256" key="3">
    <source>
        <dbReference type="RuleBase" id="RU003682"/>
    </source>
</evidence>
<name>A0A0B8NFG4_9NOCA</name>
<dbReference type="Gene3D" id="2.60.120.330">
    <property type="entry name" value="B-lactam Antibiotic, Isopenicillin N Synthase, Chain"/>
    <property type="match status" value="1"/>
</dbReference>
<keyword evidence="6" id="KW-1185">Reference proteome</keyword>
<comment type="pathway">
    <text evidence="1">Antibiotic biosynthesis.</text>
</comment>
<dbReference type="EMBL" id="BBYQ01000079">
    <property type="protein sequence ID" value="GAP30390.1"/>
    <property type="molecule type" value="Genomic_DNA"/>
</dbReference>
<dbReference type="GO" id="GO:0046872">
    <property type="term" value="F:metal ion binding"/>
    <property type="evidence" value="ECO:0007669"/>
    <property type="project" value="UniProtKB-KW"/>
</dbReference>
<dbReference type="AlphaFoldDB" id="A0A0B8NFG4"/>
<dbReference type="PROSITE" id="PS51471">
    <property type="entry name" value="FE2OG_OXY"/>
    <property type="match status" value="1"/>
</dbReference>
<dbReference type="InterPro" id="IPR005123">
    <property type="entry name" value="Oxoglu/Fe-dep_dioxygenase_dom"/>
</dbReference>
<keyword evidence="3" id="KW-0560">Oxidoreductase</keyword>
<protein>
    <submittedName>
        <fullName evidence="5">Oxidoreductase</fullName>
    </submittedName>
</protein>
<comment type="similarity">
    <text evidence="3">Belongs to the iron/ascorbate-dependent oxidoreductase family.</text>
</comment>
<dbReference type="Proteomes" id="UP000037179">
    <property type="component" value="Unassembled WGS sequence"/>
</dbReference>
<feature type="domain" description="Fe2OG dioxygenase" evidence="4">
    <location>
        <begin position="171"/>
        <end position="281"/>
    </location>
</feature>
<dbReference type="SUPFAM" id="SSF51197">
    <property type="entry name" value="Clavaminate synthase-like"/>
    <property type="match status" value="1"/>
</dbReference>
<keyword evidence="3" id="KW-0479">Metal-binding</keyword>
<dbReference type="Pfam" id="PF03171">
    <property type="entry name" value="2OG-FeII_Oxy"/>
    <property type="match status" value="1"/>
</dbReference>
<dbReference type="InterPro" id="IPR027443">
    <property type="entry name" value="IPNS-like_sf"/>
</dbReference>
<keyword evidence="2" id="KW-0045">Antibiotic biosynthesis</keyword>
<dbReference type="GO" id="GO:0016491">
    <property type="term" value="F:oxidoreductase activity"/>
    <property type="evidence" value="ECO:0007669"/>
    <property type="project" value="UniProtKB-KW"/>
</dbReference>
<proteinExistence type="inferred from homology"/>
<evidence type="ECO:0000313" key="5">
    <source>
        <dbReference type="EMBL" id="GAP30390.1"/>
    </source>
</evidence>
<evidence type="ECO:0000256" key="2">
    <source>
        <dbReference type="ARBA" id="ARBA00023194"/>
    </source>
</evidence>
<dbReference type="GO" id="GO:0017000">
    <property type="term" value="P:antibiotic biosynthetic process"/>
    <property type="evidence" value="ECO:0007669"/>
    <property type="project" value="UniProtKB-KW"/>
</dbReference>
<dbReference type="Pfam" id="PF14226">
    <property type="entry name" value="DIOX_N"/>
    <property type="match status" value="1"/>
</dbReference>
<reference evidence="6" key="1">
    <citation type="submission" date="2015-07" db="EMBL/GenBank/DDBJ databases">
        <title>Nocardia seriolae U-1 whole genome shotgun sequence.</title>
        <authorList>
            <person name="Imajoh M."/>
            <person name="Fukumoto Y."/>
            <person name="Sukeda M."/>
            <person name="Yamane J."/>
            <person name="Yamasaki K."/>
            <person name="Shimizu M."/>
            <person name="Ohnishi K."/>
            <person name="Oshima S."/>
        </authorList>
    </citation>
    <scope>NUCLEOTIDE SEQUENCE [LARGE SCALE GENOMIC DNA]</scope>
    <source>
        <strain evidence="6">U-1</strain>
    </source>
</reference>
<organism evidence="5 6">
    <name type="scientific">Nocardia seriolae</name>
    <dbReference type="NCBI Taxonomy" id="37332"/>
    <lineage>
        <taxon>Bacteria</taxon>
        <taxon>Bacillati</taxon>
        <taxon>Actinomycetota</taxon>
        <taxon>Actinomycetes</taxon>
        <taxon>Mycobacteriales</taxon>
        <taxon>Nocardiaceae</taxon>
        <taxon>Nocardia</taxon>
    </lineage>
</organism>
<dbReference type="PANTHER" id="PTHR47990">
    <property type="entry name" value="2-OXOGLUTARATE (2OG) AND FE(II)-DEPENDENT OXYGENASE SUPERFAMILY PROTEIN-RELATED"/>
    <property type="match status" value="1"/>
</dbReference>
<evidence type="ECO:0000259" key="4">
    <source>
        <dbReference type="PROSITE" id="PS51471"/>
    </source>
</evidence>
<reference evidence="5 6" key="2">
    <citation type="journal article" date="2016" name="Genome Announc.">
        <title>Draft Genome Sequence of Erythromycin- and Oxytetracycline-Sensitive Nocardia seriolae Strain U-1 (NBRC 110359).</title>
        <authorList>
            <person name="Imajoh M."/>
            <person name="Sukeda M."/>
            <person name="Shimizu M."/>
            <person name="Yamane J."/>
            <person name="Ohnishi K."/>
            <person name="Oshima S."/>
        </authorList>
    </citation>
    <scope>NUCLEOTIDE SEQUENCE [LARGE SCALE GENOMIC DNA]</scope>
    <source>
        <strain evidence="5 6">U-1</strain>
    </source>
</reference>
<gene>
    <name evidence="5" type="ORF">NSK11_contig00079-0027</name>
</gene>
<dbReference type="InterPro" id="IPR050231">
    <property type="entry name" value="Iron_ascorbate_oxido_reductase"/>
</dbReference>
<dbReference type="InterPro" id="IPR026992">
    <property type="entry name" value="DIOX_N"/>
</dbReference>